<dbReference type="InterPro" id="IPR050122">
    <property type="entry name" value="RTK"/>
</dbReference>
<dbReference type="PANTHER" id="PTHR24416">
    <property type="entry name" value="TYROSINE-PROTEIN KINASE RECEPTOR"/>
    <property type="match status" value="1"/>
</dbReference>
<dbReference type="InterPro" id="IPR000719">
    <property type="entry name" value="Prot_kinase_dom"/>
</dbReference>
<dbReference type="SUPFAM" id="SSF48726">
    <property type="entry name" value="Immunoglobulin"/>
    <property type="match status" value="3"/>
</dbReference>
<dbReference type="PROSITE" id="PS50835">
    <property type="entry name" value="IG_LIKE"/>
    <property type="match status" value="3"/>
</dbReference>
<feature type="binding site" evidence="19">
    <location>
        <position position="562"/>
    </location>
    <ligand>
        <name>Mg(2+)</name>
        <dbReference type="ChEBI" id="CHEBI:18420"/>
    </ligand>
</feature>
<evidence type="ECO:0000256" key="20">
    <source>
        <dbReference type="PROSITE-ProRule" id="PRU10141"/>
    </source>
</evidence>
<evidence type="ECO:0000256" key="6">
    <source>
        <dbReference type="ARBA" id="ARBA00022741"/>
    </source>
</evidence>
<dbReference type="SMART" id="SM00219">
    <property type="entry name" value="TyrKc"/>
    <property type="match status" value="1"/>
</dbReference>
<evidence type="ECO:0000256" key="3">
    <source>
        <dbReference type="ARBA" id="ARBA00022553"/>
    </source>
</evidence>
<evidence type="ECO:0000256" key="19">
    <source>
        <dbReference type="PIRSR" id="PIRSR000615-3"/>
    </source>
</evidence>
<comment type="subcellular location">
    <subcellularLocation>
        <location evidence="1">Membrane</location>
        <topology evidence="1">Single-pass type I membrane protein</topology>
    </subcellularLocation>
</comment>
<feature type="transmembrane region" description="Helical" evidence="21">
    <location>
        <begin position="282"/>
        <end position="304"/>
    </location>
</feature>
<organism evidence="24 25">
    <name type="scientific">Branchiostoma lanceolatum</name>
    <name type="common">Common lancelet</name>
    <name type="synonym">Amphioxus lanceolatum</name>
    <dbReference type="NCBI Taxonomy" id="7740"/>
    <lineage>
        <taxon>Eukaryota</taxon>
        <taxon>Metazoa</taxon>
        <taxon>Chordata</taxon>
        <taxon>Cephalochordata</taxon>
        <taxon>Leptocardii</taxon>
        <taxon>Amphioxiformes</taxon>
        <taxon>Branchiostomatidae</taxon>
        <taxon>Branchiostoma</taxon>
    </lineage>
</organism>
<evidence type="ECO:0000259" key="23">
    <source>
        <dbReference type="PROSITE" id="PS50835"/>
    </source>
</evidence>
<dbReference type="PROSITE" id="PS00109">
    <property type="entry name" value="PROTEIN_KINASE_TYR"/>
    <property type="match status" value="1"/>
</dbReference>
<dbReference type="GO" id="GO:0005886">
    <property type="term" value="C:plasma membrane"/>
    <property type="evidence" value="ECO:0007669"/>
    <property type="project" value="TreeGrafter"/>
</dbReference>
<dbReference type="OrthoDB" id="3256376at2759"/>
<dbReference type="GO" id="GO:0004714">
    <property type="term" value="F:transmembrane receptor protein tyrosine kinase activity"/>
    <property type="evidence" value="ECO:0007669"/>
    <property type="project" value="UniProtKB-EC"/>
</dbReference>
<dbReference type="EMBL" id="OV696692">
    <property type="protein sequence ID" value="CAH1269117.1"/>
    <property type="molecule type" value="Genomic_DNA"/>
</dbReference>
<keyword evidence="25" id="KW-1185">Reference proteome</keyword>
<dbReference type="InterPro" id="IPR011009">
    <property type="entry name" value="Kinase-like_dom_sf"/>
</dbReference>
<evidence type="ECO:0000256" key="16">
    <source>
        <dbReference type="ARBA" id="ARBA00051243"/>
    </source>
</evidence>
<reference evidence="24" key="1">
    <citation type="submission" date="2022-01" db="EMBL/GenBank/DDBJ databases">
        <authorList>
            <person name="Braso-Vives M."/>
        </authorList>
    </citation>
    <scope>NUCLEOTIDE SEQUENCE</scope>
</reference>
<dbReference type="InterPro" id="IPR017441">
    <property type="entry name" value="Protein_kinase_ATP_BS"/>
</dbReference>
<dbReference type="FunFam" id="3.30.200.20:FF:001383">
    <property type="entry name" value="Protein kinase superfamily protein"/>
    <property type="match status" value="1"/>
</dbReference>
<dbReference type="InterPro" id="IPR008266">
    <property type="entry name" value="Tyr_kinase_AS"/>
</dbReference>
<proteinExistence type="predicted"/>
<evidence type="ECO:0000256" key="13">
    <source>
        <dbReference type="ARBA" id="ARBA00023170"/>
    </source>
</evidence>
<dbReference type="GO" id="GO:0043235">
    <property type="term" value="C:receptor complex"/>
    <property type="evidence" value="ECO:0007669"/>
    <property type="project" value="TreeGrafter"/>
</dbReference>
<dbReference type="GO" id="GO:0005524">
    <property type="term" value="F:ATP binding"/>
    <property type="evidence" value="ECO:0007669"/>
    <property type="project" value="UniProtKB-UniRule"/>
</dbReference>
<dbReference type="EC" id="2.7.10.1" evidence="2"/>
<feature type="binding site" evidence="18">
    <location>
        <position position="548"/>
    </location>
    <ligand>
        <name>ATP</name>
        <dbReference type="ChEBI" id="CHEBI:30616"/>
    </ligand>
</feature>
<dbReference type="Gene3D" id="2.60.40.10">
    <property type="entry name" value="Immunoglobulins"/>
    <property type="match status" value="3"/>
</dbReference>
<evidence type="ECO:0000256" key="17">
    <source>
        <dbReference type="PIRSR" id="PIRSR000615-1"/>
    </source>
</evidence>
<evidence type="ECO:0000256" key="7">
    <source>
        <dbReference type="ARBA" id="ARBA00022777"/>
    </source>
</evidence>
<keyword evidence="3" id="KW-0597">Phosphoprotein</keyword>
<dbReference type="PANTHER" id="PTHR24416:SF621">
    <property type="entry name" value="TYROSINE KINASE RECEPTOR CAD96CA"/>
    <property type="match status" value="1"/>
</dbReference>
<evidence type="ECO:0000256" key="18">
    <source>
        <dbReference type="PIRSR" id="PIRSR000615-2"/>
    </source>
</evidence>
<evidence type="ECO:0000256" key="8">
    <source>
        <dbReference type="ARBA" id="ARBA00022840"/>
    </source>
</evidence>
<dbReference type="GO" id="GO:0046872">
    <property type="term" value="F:metal ion binding"/>
    <property type="evidence" value="ECO:0007669"/>
    <property type="project" value="UniProtKB-KW"/>
</dbReference>
<evidence type="ECO:0000259" key="22">
    <source>
        <dbReference type="PROSITE" id="PS50011"/>
    </source>
</evidence>
<name>A0A8K0EZQ9_BRALA</name>
<feature type="binding site" evidence="18 20">
    <location>
        <position position="435"/>
    </location>
    <ligand>
        <name>ATP</name>
        <dbReference type="ChEBI" id="CHEBI:30616"/>
    </ligand>
</feature>
<evidence type="ECO:0000256" key="15">
    <source>
        <dbReference type="ARBA" id="ARBA00023319"/>
    </source>
</evidence>
<keyword evidence="9 21" id="KW-1133">Transmembrane helix</keyword>
<comment type="catalytic activity">
    <reaction evidence="16">
        <text>L-tyrosyl-[protein] + ATP = O-phospho-L-tyrosyl-[protein] + ADP + H(+)</text>
        <dbReference type="Rhea" id="RHEA:10596"/>
        <dbReference type="Rhea" id="RHEA-COMP:10136"/>
        <dbReference type="Rhea" id="RHEA-COMP:20101"/>
        <dbReference type="ChEBI" id="CHEBI:15378"/>
        <dbReference type="ChEBI" id="CHEBI:30616"/>
        <dbReference type="ChEBI" id="CHEBI:46858"/>
        <dbReference type="ChEBI" id="CHEBI:61978"/>
        <dbReference type="ChEBI" id="CHEBI:456216"/>
        <dbReference type="EC" id="2.7.10.1"/>
    </reaction>
</comment>
<keyword evidence="12" id="KW-1015">Disulfide bond</keyword>
<keyword evidence="10 21" id="KW-0472">Membrane</keyword>
<dbReference type="Proteomes" id="UP000838412">
    <property type="component" value="Chromosome 7"/>
</dbReference>
<dbReference type="Gene3D" id="1.10.510.10">
    <property type="entry name" value="Transferase(Phosphotransferase) domain 1"/>
    <property type="match status" value="1"/>
</dbReference>
<feature type="binding site" evidence="19">
    <location>
        <position position="549"/>
    </location>
    <ligand>
        <name>Mg(2+)</name>
        <dbReference type="ChEBI" id="CHEBI:18420"/>
    </ligand>
</feature>
<dbReference type="InterPro" id="IPR007110">
    <property type="entry name" value="Ig-like_dom"/>
</dbReference>
<dbReference type="InterPro" id="IPR003598">
    <property type="entry name" value="Ig_sub2"/>
</dbReference>
<keyword evidence="8 18" id="KW-0067">ATP-binding</keyword>
<keyword evidence="19" id="KW-0479">Metal-binding</keyword>
<feature type="domain" description="Ig-like" evidence="23">
    <location>
        <begin position="88"/>
        <end position="166"/>
    </location>
</feature>
<dbReference type="PRINTS" id="PR00109">
    <property type="entry name" value="TYRKINASE"/>
</dbReference>
<gene>
    <name evidence="24" type="primary">FGFR1</name>
    <name evidence="24" type="ORF">BLAG_LOCUS21856</name>
</gene>
<evidence type="ECO:0000256" key="10">
    <source>
        <dbReference type="ARBA" id="ARBA00023136"/>
    </source>
</evidence>
<dbReference type="InterPro" id="IPR020635">
    <property type="entry name" value="Tyr_kinase_cat_dom"/>
</dbReference>
<dbReference type="InterPro" id="IPR003599">
    <property type="entry name" value="Ig_sub"/>
</dbReference>
<keyword evidence="4" id="KW-0808">Transferase</keyword>
<keyword evidence="6 18" id="KW-0547">Nucleotide-binding</keyword>
<accession>A0A8K0EZQ9</accession>
<feature type="binding site" evidence="18">
    <location>
        <begin position="484"/>
        <end position="490"/>
    </location>
    <ligand>
        <name>ATP</name>
        <dbReference type="ChEBI" id="CHEBI:30616"/>
    </ligand>
</feature>
<dbReference type="SMART" id="SM00408">
    <property type="entry name" value="IGc2"/>
    <property type="match status" value="2"/>
</dbReference>
<evidence type="ECO:0000313" key="24">
    <source>
        <dbReference type="EMBL" id="CAH1269117.1"/>
    </source>
</evidence>
<feature type="domain" description="Protein kinase" evidence="22">
    <location>
        <begin position="401"/>
        <end position="686"/>
    </location>
</feature>
<evidence type="ECO:0000256" key="12">
    <source>
        <dbReference type="ARBA" id="ARBA00023157"/>
    </source>
</evidence>
<keyword evidence="7" id="KW-0418">Kinase</keyword>
<dbReference type="PIRSF" id="PIRSF000615">
    <property type="entry name" value="TyrPK_CSF1-R"/>
    <property type="match status" value="1"/>
</dbReference>
<keyword evidence="14" id="KW-0325">Glycoprotein</keyword>
<dbReference type="Pfam" id="PF13927">
    <property type="entry name" value="Ig_3"/>
    <property type="match status" value="3"/>
</dbReference>
<protein>
    <recommendedName>
        <fullName evidence="2">receptor protein-tyrosine kinase</fullName>
        <ecNumber evidence="2">2.7.10.1</ecNumber>
    </recommendedName>
</protein>
<keyword evidence="19" id="KW-0460">Magnesium</keyword>
<evidence type="ECO:0000256" key="9">
    <source>
        <dbReference type="ARBA" id="ARBA00022989"/>
    </source>
</evidence>
<keyword evidence="11" id="KW-0829">Tyrosine-protein kinase</keyword>
<evidence type="ECO:0000313" key="25">
    <source>
        <dbReference type="Proteomes" id="UP000838412"/>
    </source>
</evidence>
<evidence type="ECO:0000256" key="14">
    <source>
        <dbReference type="ARBA" id="ARBA00023180"/>
    </source>
</evidence>
<dbReference type="CDD" id="cd00192">
    <property type="entry name" value="PTKc"/>
    <property type="match status" value="1"/>
</dbReference>
<dbReference type="InterPro" id="IPR013783">
    <property type="entry name" value="Ig-like_fold"/>
</dbReference>
<sequence length="705" mass="78456">MTSPGMTIDGTTVQVIEGKSVTIRCNVESNPPPSIRWEGPRGVSLPGNEPQLHISAITRNKNGTFICIATNSIASTAKRTTVEVLYPPKILTKVQHRRVTVGAKLTLECVAEGNPAPTTIWLNSTNSAHLANPLVIPVVSYSMTGKYICIAASSRFSDRLDEKEVFIEVMGKPVIVPSSNVVHAEVGSGAELRCNVEADPPINGSYWSWTESDGNRTNLWSNKTKDRFSAYQVISTRGITMLLAIDNIMPDDFKRYKCTAANRIGQDSRTLMLQPTDGTASLSLPLLVGLGCSACVVSLALVYFMKRYCHLGRKTENNDQVEIDVVELQLLNGATNGHVVRLHSGDISEPPNNLQNPVRNGTMESQLLHGDEDITDQDRDSNHLASITAGARDMEFEADQITLLGELGEGQFGKVYKAEAHFVNDNQGSMIVAVKTVKAHASSEVRDDMLKELRMMMRLLDPHPNVVTLLGYCTKSDPVMLIVEYVPNGDLLSFLRKDRTTRNVTYENLHTESRTLQNTDLISFAWQVSKGMCYLASMQCIHRDLAARNVLVGEHKTCKVSDFGLAREGPEYKKLKDSPLPLRWMAPETLSIDRLYTTKSDVWSFGVLLYEIVTLGSTPYPTMTALQAADKVQRGLKLQKPTHCTDDLYFIMENCWHFLPDERPPFSELSAALSRLIMDEKDHIMLNQYDEHQYANLERSAEEVC</sequence>
<feature type="domain" description="Ig-like" evidence="23">
    <location>
        <begin position="173"/>
        <end position="274"/>
    </location>
</feature>
<evidence type="ECO:0000256" key="2">
    <source>
        <dbReference type="ARBA" id="ARBA00011902"/>
    </source>
</evidence>
<dbReference type="InterPro" id="IPR036179">
    <property type="entry name" value="Ig-like_dom_sf"/>
</dbReference>
<dbReference type="SMART" id="SM00409">
    <property type="entry name" value="IG"/>
    <property type="match status" value="3"/>
</dbReference>
<dbReference type="SUPFAM" id="SSF56112">
    <property type="entry name" value="Protein kinase-like (PK-like)"/>
    <property type="match status" value="1"/>
</dbReference>
<evidence type="ECO:0000256" key="5">
    <source>
        <dbReference type="ARBA" id="ARBA00022692"/>
    </source>
</evidence>
<dbReference type="AlphaFoldDB" id="A0A8K0EZQ9"/>
<dbReference type="Pfam" id="PF07714">
    <property type="entry name" value="PK_Tyr_Ser-Thr"/>
    <property type="match status" value="1"/>
</dbReference>
<feature type="binding site" evidence="18">
    <location>
        <begin position="408"/>
        <end position="415"/>
    </location>
    <ligand>
        <name>ATP</name>
        <dbReference type="ChEBI" id="CHEBI:30616"/>
    </ligand>
</feature>
<evidence type="ECO:0000256" key="4">
    <source>
        <dbReference type="ARBA" id="ARBA00022679"/>
    </source>
</evidence>
<keyword evidence="13" id="KW-0675">Receptor</keyword>
<dbReference type="GO" id="GO:0007169">
    <property type="term" value="P:cell surface receptor protein tyrosine kinase signaling pathway"/>
    <property type="evidence" value="ECO:0007669"/>
    <property type="project" value="TreeGrafter"/>
</dbReference>
<evidence type="ECO:0000256" key="1">
    <source>
        <dbReference type="ARBA" id="ARBA00004479"/>
    </source>
</evidence>
<dbReference type="PROSITE" id="PS50011">
    <property type="entry name" value="PROTEIN_KINASE_DOM"/>
    <property type="match status" value="1"/>
</dbReference>
<dbReference type="PROSITE" id="PS00107">
    <property type="entry name" value="PROTEIN_KINASE_ATP"/>
    <property type="match status" value="1"/>
</dbReference>
<keyword evidence="5 21" id="KW-0812">Transmembrane</keyword>
<feature type="domain" description="Ig-like" evidence="23">
    <location>
        <begin position="4"/>
        <end position="83"/>
    </location>
</feature>
<evidence type="ECO:0000256" key="11">
    <source>
        <dbReference type="ARBA" id="ARBA00023137"/>
    </source>
</evidence>
<evidence type="ECO:0000256" key="21">
    <source>
        <dbReference type="SAM" id="Phobius"/>
    </source>
</evidence>
<dbReference type="InterPro" id="IPR001245">
    <property type="entry name" value="Ser-Thr/Tyr_kinase_cat_dom"/>
</dbReference>
<dbReference type="Gene3D" id="3.30.200.20">
    <property type="entry name" value="Phosphorylase Kinase, domain 1"/>
    <property type="match status" value="1"/>
</dbReference>
<dbReference type="FunFam" id="1.10.510.10:FF:000554">
    <property type="entry name" value="Predicted protein"/>
    <property type="match status" value="1"/>
</dbReference>
<keyword evidence="15" id="KW-0393">Immunoglobulin domain</keyword>
<feature type="active site" description="Proton acceptor" evidence="17">
    <location>
        <position position="544"/>
    </location>
</feature>